<keyword evidence="7" id="KW-1185">Reference proteome</keyword>
<organism evidence="6 7">
    <name type="scientific">Allosaccharopolyspora coralli</name>
    <dbReference type="NCBI Taxonomy" id="2665642"/>
    <lineage>
        <taxon>Bacteria</taxon>
        <taxon>Bacillati</taxon>
        <taxon>Actinomycetota</taxon>
        <taxon>Actinomycetes</taxon>
        <taxon>Pseudonocardiales</taxon>
        <taxon>Pseudonocardiaceae</taxon>
        <taxon>Allosaccharopolyspora</taxon>
    </lineage>
</organism>
<dbReference type="SMART" id="SM00922">
    <property type="entry name" value="MR_MLE"/>
    <property type="match status" value="1"/>
</dbReference>
<evidence type="ECO:0000313" key="7">
    <source>
        <dbReference type="Proteomes" id="UP000371041"/>
    </source>
</evidence>
<feature type="domain" description="Mandelate racemase/muconate lactonizing enzyme C-terminal" evidence="5">
    <location>
        <begin position="86"/>
        <end position="186"/>
    </location>
</feature>
<comment type="pathway">
    <text evidence="4">Quinol/quinone metabolism; menaquinone biosynthesis.</text>
</comment>
<dbReference type="InterPro" id="IPR036849">
    <property type="entry name" value="Enolase-like_C_sf"/>
</dbReference>
<comment type="similarity">
    <text evidence="4">Belongs to the mandelate racemase/muconate lactonizing enzyme family. MenC type 1 subfamily.</text>
</comment>
<evidence type="ECO:0000256" key="4">
    <source>
        <dbReference type="HAMAP-Rule" id="MF_00470"/>
    </source>
</evidence>
<evidence type="ECO:0000259" key="5">
    <source>
        <dbReference type="SMART" id="SM00922"/>
    </source>
</evidence>
<comment type="catalytic activity">
    <reaction evidence="4">
        <text>(1R,6R)-6-hydroxy-2-succinyl-cyclohexa-2,4-diene-1-carboxylate = 2-succinylbenzoate + H2O</text>
        <dbReference type="Rhea" id="RHEA:10196"/>
        <dbReference type="ChEBI" id="CHEBI:15377"/>
        <dbReference type="ChEBI" id="CHEBI:18325"/>
        <dbReference type="ChEBI" id="CHEBI:58689"/>
        <dbReference type="EC" id="4.2.1.113"/>
    </reaction>
</comment>
<evidence type="ECO:0000256" key="3">
    <source>
        <dbReference type="ARBA" id="ARBA00023239"/>
    </source>
</evidence>
<feature type="binding site" evidence="4">
    <location>
        <position position="139"/>
    </location>
    <ligand>
        <name>Mg(2+)</name>
        <dbReference type="ChEBI" id="CHEBI:18420"/>
    </ligand>
</feature>
<keyword evidence="4" id="KW-0474">Menaquinone biosynthesis</keyword>
<keyword evidence="3 4" id="KW-0456">Lyase</keyword>
<dbReference type="UniPathway" id="UPA00079"/>
<feature type="binding site" evidence="4">
    <location>
        <position position="190"/>
    </location>
    <ligand>
        <name>Mg(2+)</name>
        <dbReference type="ChEBI" id="CHEBI:18420"/>
    </ligand>
</feature>
<dbReference type="PANTHER" id="PTHR48073:SF2">
    <property type="entry name" value="O-SUCCINYLBENZOATE SYNTHASE"/>
    <property type="match status" value="1"/>
</dbReference>
<dbReference type="UniPathway" id="UPA01057">
    <property type="reaction ID" value="UER00165"/>
</dbReference>
<evidence type="ECO:0000313" key="6">
    <source>
        <dbReference type="EMBL" id="QGK68543.1"/>
    </source>
</evidence>
<dbReference type="SUPFAM" id="SSF51604">
    <property type="entry name" value="Enolase C-terminal domain-like"/>
    <property type="match status" value="1"/>
</dbReference>
<comment type="pathway">
    <text evidence="4">Quinol/quinone metabolism; 1,4-dihydroxy-2-naphthoate biosynthesis; 1,4-dihydroxy-2-naphthoate from chorismate: step 4/7.</text>
</comment>
<dbReference type="Pfam" id="PF18374">
    <property type="entry name" value="Enolase_like_N"/>
    <property type="match status" value="1"/>
</dbReference>
<dbReference type="NCBIfam" id="NF002782">
    <property type="entry name" value="PRK02901.1"/>
    <property type="match status" value="1"/>
</dbReference>
<dbReference type="InterPro" id="IPR029065">
    <property type="entry name" value="Enolase_C-like"/>
</dbReference>
<dbReference type="SFLD" id="SFLDF00009">
    <property type="entry name" value="o-succinylbenzoate_synthase"/>
    <property type="match status" value="1"/>
</dbReference>
<dbReference type="Proteomes" id="UP000371041">
    <property type="component" value="Chromosome"/>
</dbReference>
<dbReference type="EMBL" id="CP045929">
    <property type="protein sequence ID" value="QGK68543.1"/>
    <property type="molecule type" value="Genomic_DNA"/>
</dbReference>
<feature type="active site" description="Proton donor" evidence="4">
    <location>
        <position position="108"/>
    </location>
</feature>
<comment type="function">
    <text evidence="4">Converts 2-succinyl-6-hydroxy-2,4-cyclohexadiene-1-carboxylate (SHCHC) to 2-succinylbenzoate (OSB).</text>
</comment>
<reference evidence="7" key="1">
    <citation type="submission" date="2019-11" db="EMBL/GenBank/DDBJ databases">
        <title>The complete genome sequence of Saccharopolyspora sp. E2A.</title>
        <authorList>
            <person name="Zhang G."/>
        </authorList>
    </citation>
    <scope>NUCLEOTIDE SEQUENCE [LARGE SCALE GENOMIC DNA]</scope>
    <source>
        <strain evidence="7">E2A</strain>
    </source>
</reference>
<evidence type="ECO:0000256" key="1">
    <source>
        <dbReference type="ARBA" id="ARBA00022723"/>
    </source>
</evidence>
<dbReference type="SFLD" id="SFLDS00001">
    <property type="entry name" value="Enolase"/>
    <property type="match status" value="1"/>
</dbReference>
<dbReference type="GO" id="GO:0000287">
    <property type="term" value="F:magnesium ion binding"/>
    <property type="evidence" value="ECO:0007669"/>
    <property type="project" value="UniProtKB-UniRule"/>
</dbReference>
<keyword evidence="2 4" id="KW-0460">Magnesium</keyword>
<dbReference type="Pfam" id="PF13378">
    <property type="entry name" value="MR_MLE_C"/>
    <property type="match status" value="1"/>
</dbReference>
<dbReference type="GO" id="GO:0009234">
    <property type="term" value="P:menaquinone biosynthetic process"/>
    <property type="evidence" value="ECO:0007669"/>
    <property type="project" value="UniProtKB-UniRule"/>
</dbReference>
<name>A0A5Q3Q2H2_9PSEU</name>
<dbReference type="GO" id="GO:0043748">
    <property type="term" value="F:O-succinylbenzoate synthase activity"/>
    <property type="evidence" value="ECO:0007669"/>
    <property type="project" value="UniProtKB-EC"/>
</dbReference>
<dbReference type="CDD" id="cd03320">
    <property type="entry name" value="OSBS"/>
    <property type="match status" value="1"/>
</dbReference>
<protein>
    <recommendedName>
        <fullName evidence="4">o-succinylbenzoate synthase</fullName>
        <shortName evidence="4">OSB synthase</shortName>
        <shortName evidence="4">OSBS</shortName>
        <ecNumber evidence="4">4.2.1.113</ecNumber>
    </recommendedName>
    <alternativeName>
        <fullName evidence="4">4-(2'-carboxyphenyl)-4-oxybutyric acid synthase</fullName>
    </alternativeName>
    <alternativeName>
        <fullName evidence="4">o-succinylbenzoic acid synthase</fullName>
    </alternativeName>
</protein>
<dbReference type="HAMAP" id="MF_00470">
    <property type="entry name" value="MenC_1"/>
    <property type="match status" value="1"/>
</dbReference>
<gene>
    <name evidence="4" type="primary">menC</name>
    <name evidence="6" type="ORF">GIY23_02310</name>
</gene>
<dbReference type="EC" id="4.2.1.113" evidence="4"/>
<dbReference type="AlphaFoldDB" id="A0A5Q3Q2H2"/>
<dbReference type="InterPro" id="IPR010196">
    <property type="entry name" value="OSB_synthase_MenC1"/>
</dbReference>
<feature type="active site" description="Proton acceptor" evidence="4">
    <location>
        <position position="214"/>
    </location>
</feature>
<comment type="cofactor">
    <cofactor evidence="4">
        <name>a divalent metal cation</name>
        <dbReference type="ChEBI" id="CHEBI:60240"/>
    </cofactor>
</comment>
<dbReference type="KEGG" id="sace:GIY23_02310"/>
<feature type="binding site" evidence="4">
    <location>
        <position position="167"/>
    </location>
    <ligand>
        <name>Mg(2+)</name>
        <dbReference type="ChEBI" id="CHEBI:18420"/>
    </ligand>
</feature>
<dbReference type="RefSeq" id="WP_154075152.1">
    <property type="nucleotide sequence ID" value="NZ_CP045929.1"/>
</dbReference>
<accession>A0A5Q3Q2H2</accession>
<sequence length="331" mass="34963">MARELIDLADLDAVRVYVLPMRSRFRGIDYRTGVLLNGPAGWGEFCPFEDYSDAESVPWLTAALESCTVPWPEPVRQSVPVNCTVPAVDAATAHRVVTSSGCSTAKVKVAERGQTAADDVERVRAVRDALGLAGAIRVDANAAWDVDTAVTRIRELARAAGELEYVEQPCPTIDDLAEVRRRVDVRIAADESIRHADDPLRVAVAGAADVAVIKAAPLGGVHKALEVAEASGLPCVVSSAVETSVGLAAQLALAGTLPELPFACGLGTTALLDGDVVADSFVPVDGRLSVPRQAPAPDPTLVAAATPQARTQRRWLDRLQRVDALLREAAA</sequence>
<dbReference type="SFLD" id="SFLDG00180">
    <property type="entry name" value="muconate_cycloisomerase"/>
    <property type="match status" value="1"/>
</dbReference>
<proteinExistence type="inferred from homology"/>
<keyword evidence="1 4" id="KW-0479">Metal-binding</keyword>
<dbReference type="PANTHER" id="PTHR48073">
    <property type="entry name" value="O-SUCCINYLBENZOATE SYNTHASE-RELATED"/>
    <property type="match status" value="1"/>
</dbReference>
<dbReference type="Gene3D" id="3.20.20.120">
    <property type="entry name" value="Enolase-like C-terminal domain"/>
    <property type="match status" value="1"/>
</dbReference>
<dbReference type="InterPro" id="IPR013342">
    <property type="entry name" value="Mandelate_racemase_C"/>
</dbReference>
<evidence type="ECO:0000256" key="2">
    <source>
        <dbReference type="ARBA" id="ARBA00022842"/>
    </source>
</evidence>